<organism evidence="3 4">
    <name type="scientific">Collinsella aerofaciens</name>
    <dbReference type="NCBI Taxonomy" id="74426"/>
    <lineage>
        <taxon>Bacteria</taxon>
        <taxon>Bacillati</taxon>
        <taxon>Actinomycetota</taxon>
        <taxon>Coriobacteriia</taxon>
        <taxon>Coriobacteriales</taxon>
        <taxon>Coriobacteriaceae</taxon>
        <taxon>Collinsella</taxon>
    </lineage>
</organism>
<dbReference type="PANTHER" id="PTHR30547">
    <property type="entry name" value="UNCHARACTERIZED PROTEIN YHCG-RELATED"/>
    <property type="match status" value="1"/>
</dbReference>
<protein>
    <submittedName>
        <fullName evidence="3">Uncharacterized conserved protein</fullName>
    </submittedName>
</protein>
<dbReference type="AlphaFoldDB" id="A0A174J510"/>
<dbReference type="InterPro" id="IPR041527">
    <property type="entry name" value="YhcG_N"/>
</dbReference>
<dbReference type="Pfam" id="PF17761">
    <property type="entry name" value="DUF1016_N"/>
    <property type="match status" value="1"/>
</dbReference>
<evidence type="ECO:0000313" key="3">
    <source>
        <dbReference type="EMBL" id="CUO94824.1"/>
    </source>
</evidence>
<dbReference type="InterPro" id="IPR053148">
    <property type="entry name" value="PD-DEXK-like_domain"/>
</dbReference>
<accession>A0A174J510</accession>
<evidence type="ECO:0000313" key="4">
    <source>
        <dbReference type="Proteomes" id="UP000095454"/>
    </source>
</evidence>
<dbReference type="Gene3D" id="3.40.1350.10">
    <property type="match status" value="1"/>
</dbReference>
<evidence type="ECO:0000259" key="2">
    <source>
        <dbReference type="Pfam" id="PF17761"/>
    </source>
</evidence>
<name>A0A174J510_9ACTN</name>
<reference evidence="3 4" key="1">
    <citation type="submission" date="2015-09" db="EMBL/GenBank/DDBJ databases">
        <authorList>
            <consortium name="Pathogen Informatics"/>
        </authorList>
    </citation>
    <scope>NUCLEOTIDE SEQUENCE [LARGE SCALE GENOMIC DNA]</scope>
    <source>
        <strain evidence="3 4">2789STDY5834902</strain>
    </source>
</reference>
<dbReference type="InterPro" id="IPR009362">
    <property type="entry name" value="YhcG_C"/>
</dbReference>
<evidence type="ECO:0000259" key="1">
    <source>
        <dbReference type="Pfam" id="PF06250"/>
    </source>
</evidence>
<gene>
    <name evidence="3" type="ORF">ERS852514_00601</name>
</gene>
<dbReference type="InterPro" id="IPR011856">
    <property type="entry name" value="tRNA_endonuc-like_dom_sf"/>
</dbReference>
<dbReference type="EMBL" id="CZAQ01000007">
    <property type="protein sequence ID" value="CUO94824.1"/>
    <property type="molecule type" value="Genomic_DNA"/>
</dbReference>
<dbReference type="Pfam" id="PF06250">
    <property type="entry name" value="YhcG_C"/>
    <property type="match status" value="1"/>
</dbReference>
<dbReference type="PANTHER" id="PTHR30547:SF5">
    <property type="entry name" value="NUCLEASE YHCG-RELATED"/>
    <property type="match status" value="1"/>
</dbReference>
<proteinExistence type="predicted"/>
<feature type="domain" description="YhcG N-terminal" evidence="2">
    <location>
        <begin position="54"/>
        <end position="186"/>
    </location>
</feature>
<dbReference type="Proteomes" id="UP000095454">
    <property type="component" value="Unassembled WGS sequence"/>
</dbReference>
<dbReference type="GO" id="GO:0003676">
    <property type="term" value="F:nucleic acid binding"/>
    <property type="evidence" value="ECO:0007669"/>
    <property type="project" value="InterPro"/>
</dbReference>
<sequence length="382" mass="44603">MRSCQTAQRFVSVRVFKLNAIKMRPQEESRAILMSELVNRGESTIVPEGFYKQVSSILNAARDKAYTAVNFAMVEAYWEIGKSIVDEQGGEERAKYGEALLKALAIRLTKDFGKGFEARELRKMRQFHLAFPIRDSLRPELSWTHYRRLIRIPDPETRTWYMNECADSRWSTRQLERQINTMFRERLLASKDKEVVTQEIQKSTPVHRPEDIIRDPYVLEFLGFSDDTAFRESDLEQALITHLQKFLLELGRGFAFEARQKRITFDGRHFYIDLVFYNYLMRCFVLIDLKTDDLTHQDLGQMQMYVNYYTRELMNEGDNPPIGIVLCADKSDSIVEYTLPEDNDQVFAAKYLPYLPSKEELARELSAEYRAINEATNGEAQG</sequence>
<feature type="domain" description="YhcG PDDEXK nuclease" evidence="1">
    <location>
        <begin position="211"/>
        <end position="365"/>
    </location>
</feature>